<dbReference type="OrthoDB" id="580988at2"/>
<proteinExistence type="predicted"/>
<dbReference type="InterPro" id="IPR025332">
    <property type="entry name" value="DUF4238"/>
</dbReference>
<dbReference type="AlphaFoldDB" id="A0A8G1XEN8"/>
<comment type="caution">
    <text evidence="1">The sequence shown here is derived from an EMBL/GenBank/DDBJ whole genome shotgun (WGS) entry which is preliminary data.</text>
</comment>
<name>A0A8G1XEN8_9ACTN</name>
<organism evidence="1 2">
    <name type="scientific">Kitasatospora cineracea</name>
    <dbReference type="NCBI Taxonomy" id="88074"/>
    <lineage>
        <taxon>Bacteria</taxon>
        <taxon>Bacillati</taxon>
        <taxon>Actinomycetota</taxon>
        <taxon>Actinomycetes</taxon>
        <taxon>Kitasatosporales</taxon>
        <taxon>Streptomycetaceae</taxon>
        <taxon>Kitasatospora</taxon>
    </lineage>
</organism>
<dbReference type="EMBL" id="RJVJ01000001">
    <property type="protein sequence ID" value="ROR42967.1"/>
    <property type="molecule type" value="Genomic_DNA"/>
</dbReference>
<dbReference type="Pfam" id="PF14022">
    <property type="entry name" value="DUF4238"/>
    <property type="match status" value="1"/>
</dbReference>
<reference evidence="1 2" key="1">
    <citation type="submission" date="2018-11" db="EMBL/GenBank/DDBJ databases">
        <title>Sequencing the genomes of 1000 actinobacteria strains.</title>
        <authorList>
            <person name="Klenk H.-P."/>
        </authorList>
    </citation>
    <scope>NUCLEOTIDE SEQUENCE [LARGE SCALE GENOMIC DNA]</scope>
    <source>
        <strain evidence="1 2">DSM 44780</strain>
    </source>
</reference>
<sequence length="302" mass="33392">MPGPTSQEHPKRHHTVARLQQSGFCNEHDQVLCVPLPGGRSFLQNINDATVIGQFNRVTRDGEDSYALEYLLSDLETDCAPAWKRARDPRQWPLSASDRRAVATLIAAQHLRTMRSRAQILNTHNLLLELAEKFGLPYEAQGEPNLPLEHARLINSALPQARDVLVNRSWMLFVFKRKALAFSDSPVVPVPGVDSDWRTPAGLFTEGGVLVPLARRVALVVGAPGTSPSVDAMVEGTTKRATDLNSLISANAHRFLYHHPEDDPLRGISLPEPGGNAEVMYEVMTHAQMRQHLERTSAAGQQ</sequence>
<accession>A0A8G1XEN8</accession>
<dbReference type="RefSeq" id="WP_100837019.1">
    <property type="nucleotide sequence ID" value="NZ_RJVJ01000001.1"/>
</dbReference>
<dbReference type="Proteomes" id="UP000267408">
    <property type="component" value="Unassembled WGS sequence"/>
</dbReference>
<protein>
    <submittedName>
        <fullName evidence="1">Uncharacterized protein DUF4238</fullName>
    </submittedName>
</protein>
<evidence type="ECO:0000313" key="1">
    <source>
        <dbReference type="EMBL" id="ROR42967.1"/>
    </source>
</evidence>
<gene>
    <name evidence="1" type="ORF">EDD39_1102</name>
</gene>
<evidence type="ECO:0000313" key="2">
    <source>
        <dbReference type="Proteomes" id="UP000267408"/>
    </source>
</evidence>